<dbReference type="Gene3D" id="4.10.280.10">
    <property type="entry name" value="Helix-loop-helix DNA-binding domain"/>
    <property type="match status" value="1"/>
</dbReference>
<evidence type="ECO:0000256" key="6">
    <source>
        <dbReference type="ARBA" id="ARBA00022989"/>
    </source>
</evidence>
<feature type="region of interest" description="Disordered" evidence="14">
    <location>
        <begin position="823"/>
        <end position="858"/>
    </location>
</feature>
<feature type="transmembrane region" description="Helical" evidence="15">
    <location>
        <begin position="338"/>
        <end position="357"/>
    </location>
</feature>
<protein>
    <submittedName>
        <fullName evidence="17">Oidioi.mRNA.OKI2018_I69.XSR.g15536.t1.cds</fullName>
    </submittedName>
</protein>
<dbReference type="PANTHER" id="PTHR46062">
    <property type="entry name" value="STEROL REGULATORY ELEMENT-BINDING PROTEIN"/>
    <property type="match status" value="1"/>
</dbReference>
<feature type="region of interest" description="Disordered" evidence="14">
    <location>
        <begin position="114"/>
        <end position="138"/>
    </location>
</feature>
<feature type="transmembrane region" description="Helical" evidence="15">
    <location>
        <begin position="277"/>
        <end position="298"/>
    </location>
</feature>
<dbReference type="PANTHER" id="PTHR46062:SF1">
    <property type="entry name" value="LP12374P"/>
    <property type="match status" value="1"/>
</dbReference>
<keyword evidence="11" id="KW-0539">Nucleus</keyword>
<evidence type="ECO:0000256" key="13">
    <source>
        <dbReference type="SAM" id="Coils"/>
    </source>
</evidence>
<dbReference type="PROSITE" id="PS50888">
    <property type="entry name" value="BHLH"/>
    <property type="match status" value="1"/>
</dbReference>
<evidence type="ECO:0000313" key="17">
    <source>
        <dbReference type="EMBL" id="CAG5098293.1"/>
    </source>
</evidence>
<evidence type="ECO:0000256" key="8">
    <source>
        <dbReference type="ARBA" id="ARBA00023125"/>
    </source>
</evidence>
<evidence type="ECO:0000256" key="3">
    <source>
        <dbReference type="ARBA" id="ARBA00004557"/>
    </source>
</evidence>
<evidence type="ECO:0000256" key="9">
    <source>
        <dbReference type="ARBA" id="ARBA00023136"/>
    </source>
</evidence>
<dbReference type="Proteomes" id="UP001158576">
    <property type="component" value="Chromosome XSR"/>
</dbReference>
<evidence type="ECO:0000256" key="14">
    <source>
        <dbReference type="SAM" id="MobiDB-lite"/>
    </source>
</evidence>
<keyword evidence="6 15" id="KW-1133">Transmembrane helix</keyword>
<gene>
    <name evidence="17" type="ORF">OKIOD_LOCUS7094</name>
</gene>
<keyword evidence="4 15" id="KW-0812">Transmembrane</keyword>
<evidence type="ECO:0000256" key="12">
    <source>
        <dbReference type="ARBA" id="ARBA00038460"/>
    </source>
</evidence>
<keyword evidence="13" id="KW-0175">Coiled coil</keyword>
<feature type="compositionally biased region" description="Polar residues" evidence="14">
    <location>
        <begin position="122"/>
        <end position="134"/>
    </location>
</feature>
<keyword evidence="8" id="KW-0238">DNA-binding</keyword>
<evidence type="ECO:0000256" key="15">
    <source>
        <dbReference type="SAM" id="Phobius"/>
    </source>
</evidence>
<dbReference type="EMBL" id="OU015569">
    <property type="protein sequence ID" value="CAG5098293.1"/>
    <property type="molecule type" value="Genomic_DNA"/>
</dbReference>
<keyword evidence="9 15" id="KW-0472">Membrane</keyword>
<feature type="compositionally biased region" description="Polar residues" evidence="14">
    <location>
        <begin position="175"/>
        <end position="209"/>
    </location>
</feature>
<dbReference type="InterPro" id="IPR011598">
    <property type="entry name" value="bHLH_dom"/>
</dbReference>
<reference evidence="17 18" key="1">
    <citation type="submission" date="2021-04" db="EMBL/GenBank/DDBJ databases">
        <authorList>
            <person name="Bliznina A."/>
        </authorList>
    </citation>
    <scope>NUCLEOTIDE SEQUENCE [LARGE SCALE GENOMIC DNA]</scope>
</reference>
<comment type="subcellular location">
    <subcellularLocation>
        <location evidence="3">Cytoplasmic vesicle</location>
        <location evidence="3">COPII-coated vesicle membrane</location>
        <topology evidence="3">Multi-pass membrane protein</topology>
    </subcellularLocation>
    <subcellularLocation>
        <location evidence="2">Endoplasmic reticulum membrane</location>
        <topology evidence="2">Multi-pass membrane protein</topology>
    </subcellularLocation>
    <subcellularLocation>
        <location evidence="1">Nucleus</location>
    </subcellularLocation>
</comment>
<dbReference type="Pfam" id="PF00010">
    <property type="entry name" value="HLH"/>
    <property type="match status" value="1"/>
</dbReference>
<proteinExistence type="inferred from homology"/>
<evidence type="ECO:0000256" key="5">
    <source>
        <dbReference type="ARBA" id="ARBA00022824"/>
    </source>
</evidence>
<evidence type="ECO:0000256" key="11">
    <source>
        <dbReference type="ARBA" id="ARBA00023242"/>
    </source>
</evidence>
<evidence type="ECO:0000256" key="2">
    <source>
        <dbReference type="ARBA" id="ARBA00004477"/>
    </source>
</evidence>
<comment type="similarity">
    <text evidence="12">Belongs to the SREBP family.</text>
</comment>
<organism evidence="17 18">
    <name type="scientific">Oikopleura dioica</name>
    <name type="common">Tunicate</name>
    <dbReference type="NCBI Taxonomy" id="34765"/>
    <lineage>
        <taxon>Eukaryota</taxon>
        <taxon>Metazoa</taxon>
        <taxon>Chordata</taxon>
        <taxon>Tunicata</taxon>
        <taxon>Appendicularia</taxon>
        <taxon>Copelata</taxon>
        <taxon>Oikopleuridae</taxon>
        <taxon>Oikopleura</taxon>
    </lineage>
</organism>
<feature type="domain" description="BHLH" evidence="16">
    <location>
        <begin position="216"/>
        <end position="266"/>
    </location>
</feature>
<keyword evidence="10" id="KW-0804">Transcription</keyword>
<evidence type="ECO:0000256" key="4">
    <source>
        <dbReference type="ARBA" id="ARBA00022692"/>
    </source>
</evidence>
<evidence type="ECO:0000256" key="1">
    <source>
        <dbReference type="ARBA" id="ARBA00004123"/>
    </source>
</evidence>
<evidence type="ECO:0000256" key="10">
    <source>
        <dbReference type="ARBA" id="ARBA00023163"/>
    </source>
</evidence>
<evidence type="ECO:0000256" key="7">
    <source>
        <dbReference type="ARBA" id="ARBA00023015"/>
    </source>
</evidence>
<keyword evidence="7" id="KW-0805">Transcription regulation</keyword>
<accession>A0ABN7SJJ8</accession>
<name>A0ABN7SJJ8_OIKDI</name>
<keyword evidence="18" id="KW-1185">Reference proteome</keyword>
<feature type="compositionally biased region" description="Polar residues" evidence="14">
    <location>
        <begin position="823"/>
        <end position="853"/>
    </location>
</feature>
<evidence type="ECO:0000313" key="18">
    <source>
        <dbReference type="Proteomes" id="UP001158576"/>
    </source>
</evidence>
<keyword evidence="5" id="KW-0256">Endoplasmic reticulum</keyword>
<feature type="coiled-coil region" evidence="13">
    <location>
        <begin position="249"/>
        <end position="276"/>
    </location>
</feature>
<feature type="region of interest" description="Disordered" evidence="14">
    <location>
        <begin position="175"/>
        <end position="219"/>
    </location>
</feature>
<dbReference type="SMART" id="SM00353">
    <property type="entry name" value="HLH"/>
    <property type="match status" value="1"/>
</dbReference>
<dbReference type="InterPro" id="IPR036638">
    <property type="entry name" value="HLH_DNA-bd_sf"/>
</dbReference>
<dbReference type="SUPFAM" id="SSF47459">
    <property type="entry name" value="HLH, helix-loop-helix DNA-binding domain"/>
    <property type="match status" value="1"/>
</dbReference>
<dbReference type="CDD" id="cd11394">
    <property type="entry name" value="bHLHzip_SREBP"/>
    <property type="match status" value="1"/>
</dbReference>
<evidence type="ECO:0000259" key="16">
    <source>
        <dbReference type="PROSITE" id="PS50888"/>
    </source>
</evidence>
<sequence>MEPDSIGFDQSPELAPFIDEILQEGNNLLNSANDPDMEFLFENAHEERFGGQSTNEGERNLGTIYESETPVSQPRAFHNYDACSMGSNDNHSPSYMSGSPQFRTTAIEELTPIVSSPSSSSDHFGSQASNSPPSRAQAKEYFGPIDSAYLENIIPVKTEIPSDSPKQILFLQVPTSSPERTAAQNSNQGAVTSDTSSTVKVENGNTTASKRPKKVQRSNQHNVIEKRYRHSINDRIDDLRSILSGKEGKMSKSAVLRNAIEEIEKLRKRNKQLEDEIVEMVFCFFGILFLFVPLTNYFDIPQFLGCPQSLKDVSHVIPEVDQTINNVAERANELVQKWTAIFMFVFINGAIFVYFMYRGLIQMEPVTPHDSSEYKQFHTSYTLAVRAFQNNNLERAQHRVNYCLNTLGRFRARSSLQGIGSILWCLILYASNKLGIKWFVCCLASKIGSDEHRESSSLASKAFSLTAKISFAKYDQEGVSRFALLSYVAQSMLLLQQAGDKIGPTETCEIYIQALAIIRTILPQFVAKIFDVRLLRRIKALSKKDIDGKLIWVTDPTGIDFLENEKLLNLDSTFTSKARSMCALERVSSAYRSYLFGLTMNNLFNRCEVDIDTIVHQLDLLQSCSRDGLDPLMYFFTSVIQWALIHVDHDYIKKLFPLTDKRKKELMATIENTPPELGQINSDPGSCRLGVASFLLYKASISTLSSEDLLNMLELINVRLERACQEFGNACKTDRVTGLQLIASIADLVLSLATQTLPSLEKNKGKLMIIAERMRDTSGIIRHVNTFLQPKKTRLGRWESCIATLTFTNPVTIFERTSVYGTQKPVTESNSESDSDQGQQTTAQTLETDSSTGRDGASELTACVCRHTSVKEPAR</sequence>